<accession>A0A0C2D9F2</accession>
<name>A0A0C2D9F2_9BACT</name>
<sequence>MRQLHRKDLWSWSVFDQARNLDFNSLAWIRADGNVLVDPLPISDHDLRHLEELGGAAWIVVTNSDHTRAAAELSLRFGAKLAGPAGERGQLPFACARWLSEGDELVPGLAAIELHGSKTPGELALVLEDTTLITGDLVRGQALGKLNLLPDAKLADRAAALASVRRLAALGQVEAVLVGDGWPIAHGGHALLRALVAELD</sequence>
<dbReference type="Proteomes" id="UP000031599">
    <property type="component" value="Unassembled WGS sequence"/>
</dbReference>
<protein>
    <recommendedName>
        <fullName evidence="1">Metallo-beta-lactamase domain-containing protein</fullName>
    </recommendedName>
</protein>
<comment type="caution">
    <text evidence="2">The sequence shown here is derived from an EMBL/GenBank/DDBJ whole genome shotgun (WGS) entry which is preliminary data.</text>
</comment>
<organism evidence="2 3">
    <name type="scientific">Enhygromyxa salina</name>
    <dbReference type="NCBI Taxonomy" id="215803"/>
    <lineage>
        <taxon>Bacteria</taxon>
        <taxon>Pseudomonadati</taxon>
        <taxon>Myxococcota</taxon>
        <taxon>Polyangia</taxon>
        <taxon>Nannocystales</taxon>
        <taxon>Nannocystaceae</taxon>
        <taxon>Enhygromyxa</taxon>
    </lineage>
</organism>
<dbReference type="SUPFAM" id="SSF56281">
    <property type="entry name" value="Metallo-hydrolase/oxidoreductase"/>
    <property type="match status" value="1"/>
</dbReference>
<dbReference type="SMART" id="SM00849">
    <property type="entry name" value="Lactamase_B"/>
    <property type="match status" value="1"/>
</dbReference>
<dbReference type="AlphaFoldDB" id="A0A0C2D9F2"/>
<proteinExistence type="predicted"/>
<dbReference type="RefSeq" id="WP_052549282.1">
    <property type="nucleotide sequence ID" value="NZ_JMCC02000034.1"/>
</dbReference>
<evidence type="ECO:0000259" key="1">
    <source>
        <dbReference type="SMART" id="SM00849"/>
    </source>
</evidence>
<gene>
    <name evidence="2" type="ORF">DB30_04241</name>
</gene>
<reference evidence="2 3" key="1">
    <citation type="submission" date="2014-12" db="EMBL/GenBank/DDBJ databases">
        <title>Genome assembly of Enhygromyxa salina DSM 15201.</title>
        <authorList>
            <person name="Sharma G."/>
            <person name="Subramanian S."/>
        </authorList>
    </citation>
    <scope>NUCLEOTIDE SEQUENCE [LARGE SCALE GENOMIC DNA]</scope>
    <source>
        <strain evidence="2 3">DSM 15201</strain>
    </source>
</reference>
<dbReference type="Pfam" id="PF14597">
    <property type="entry name" value="Lactamase_B_5"/>
    <property type="match status" value="1"/>
</dbReference>
<evidence type="ECO:0000313" key="3">
    <source>
        <dbReference type="Proteomes" id="UP000031599"/>
    </source>
</evidence>
<dbReference type="InterPro" id="IPR001279">
    <property type="entry name" value="Metallo-B-lactamas"/>
</dbReference>
<evidence type="ECO:0000313" key="2">
    <source>
        <dbReference type="EMBL" id="KIG16622.1"/>
    </source>
</evidence>
<dbReference type="EMBL" id="JMCC02000034">
    <property type="protein sequence ID" value="KIG16622.1"/>
    <property type="molecule type" value="Genomic_DNA"/>
</dbReference>
<feature type="domain" description="Metallo-beta-lactamase" evidence="1">
    <location>
        <begin position="23"/>
        <end position="180"/>
    </location>
</feature>
<dbReference type="InterPro" id="IPR036866">
    <property type="entry name" value="RibonucZ/Hydroxyglut_hydro"/>
</dbReference>
<dbReference type="Gene3D" id="3.60.15.10">
    <property type="entry name" value="Ribonuclease Z/Hydroxyacylglutathione hydrolase-like"/>
    <property type="match status" value="1"/>
</dbReference>